<proteinExistence type="predicted"/>
<feature type="region of interest" description="Disordered" evidence="1">
    <location>
        <begin position="1"/>
        <end position="58"/>
    </location>
</feature>
<evidence type="ECO:0000256" key="1">
    <source>
        <dbReference type="SAM" id="MobiDB-lite"/>
    </source>
</evidence>
<evidence type="ECO:0000313" key="4">
    <source>
        <dbReference type="Proteomes" id="UP000641932"/>
    </source>
</evidence>
<dbReference type="NCBIfam" id="NF033561">
    <property type="entry name" value="macrolact_Ik_Al"/>
    <property type="match status" value="1"/>
</dbReference>
<feature type="domain" description="Asparagine synthetase" evidence="2">
    <location>
        <begin position="239"/>
        <end position="631"/>
    </location>
</feature>
<dbReference type="GO" id="GO:0006529">
    <property type="term" value="P:asparagine biosynthetic process"/>
    <property type="evidence" value="ECO:0007669"/>
    <property type="project" value="InterPro"/>
</dbReference>
<dbReference type="Proteomes" id="UP000641932">
    <property type="component" value="Unassembled WGS sequence"/>
</dbReference>
<protein>
    <submittedName>
        <fullName evidence="3">Asparagine synthase</fullName>
    </submittedName>
</protein>
<dbReference type="AlphaFoldDB" id="A0A918DW64"/>
<dbReference type="EMBL" id="BMMS01000005">
    <property type="protein sequence ID" value="GGO84278.1"/>
    <property type="molecule type" value="Genomic_DNA"/>
</dbReference>
<dbReference type="Gene3D" id="3.40.50.620">
    <property type="entry name" value="HUPs"/>
    <property type="match status" value="2"/>
</dbReference>
<dbReference type="InterPro" id="IPR014729">
    <property type="entry name" value="Rossmann-like_a/b/a_fold"/>
</dbReference>
<accession>A0A918DW64</accession>
<dbReference type="SUPFAM" id="SSF52402">
    <property type="entry name" value="Adenine nucleotide alpha hydrolases-like"/>
    <property type="match status" value="1"/>
</dbReference>
<organism evidence="3 4">
    <name type="scientific">Wenjunlia tyrosinilytica</name>
    <dbReference type="NCBI Taxonomy" id="1544741"/>
    <lineage>
        <taxon>Bacteria</taxon>
        <taxon>Bacillati</taxon>
        <taxon>Actinomycetota</taxon>
        <taxon>Actinomycetes</taxon>
        <taxon>Kitasatosporales</taxon>
        <taxon>Streptomycetaceae</taxon>
        <taxon>Wenjunlia</taxon>
    </lineage>
</organism>
<name>A0A918DW64_9ACTN</name>
<evidence type="ECO:0000313" key="3">
    <source>
        <dbReference type="EMBL" id="GGO84278.1"/>
    </source>
</evidence>
<evidence type="ECO:0000259" key="2">
    <source>
        <dbReference type="Pfam" id="PF00733"/>
    </source>
</evidence>
<sequence length="636" mass="68147">MRHGVHHGGETAARDTAVPRHAAPDSVPLDSAGHSQVPELIGSFPRRGGSVPPSAARLGTGGHDIWSLGQWREGELRSVSGGGGTVVTIGQCLISDQRMRQDVHRALETGRTQELTRWPGSHLCLVLRENDLTAYVDLAGQYPLYYRHGQGCLRFGTRPTAVADAAGVARRPDVRVLAARIFCPAAPELIQDGSGVEGVRRLGGGDALRVTADGSLSRWTYEPLLPDERVPVGEAAEALGEALETAVRLRATAGRALTADFSGGLDSTSLAFLALRHLAGPLDVLTYHRCGTTCDDLEYAERYARLDERLRREVITGTRETLSFQGLERAAPTAEPDPGAASAARTRLRLRGIAGLGGEIHLGGEGGDALLVPPPAYLADLARPGRLRRLGHDSRALARSRHESPLAVALRAAGLSRTTMATALRRLADRLESPRPRDLHWLDAVSWCPGPGPEVTWLTPSMRGELAELARSLADARKDLPRTSPGHHAALGELRTSGTVQRQLSDAAREFGVWPQAPFLDGDVIRACLTLPPHRRAAPPAFKPLLVPALSGRVPAQVLTRRTKGDYSDEDHLGARAASGALRALLEGSRLAELGVVEPGAVAASLERARMGLRTPFPALNRLLGAEVWLRSTAWH</sequence>
<reference evidence="3" key="2">
    <citation type="submission" date="2020-09" db="EMBL/GenBank/DDBJ databases">
        <authorList>
            <person name="Sun Q."/>
            <person name="Zhou Y."/>
        </authorList>
    </citation>
    <scope>NUCLEOTIDE SEQUENCE</scope>
    <source>
        <strain evidence="3">CGMCC 4.7201</strain>
    </source>
</reference>
<keyword evidence="4" id="KW-1185">Reference proteome</keyword>
<gene>
    <name evidence="3" type="primary">asnB</name>
    <name evidence="3" type="ORF">GCM10012280_15390</name>
</gene>
<dbReference type="SUPFAM" id="SSF56235">
    <property type="entry name" value="N-terminal nucleophile aminohydrolases (Ntn hydrolases)"/>
    <property type="match status" value="1"/>
</dbReference>
<dbReference type="Pfam" id="PF00733">
    <property type="entry name" value="Asn_synthase"/>
    <property type="match status" value="1"/>
</dbReference>
<comment type="caution">
    <text evidence="3">The sequence shown here is derived from an EMBL/GenBank/DDBJ whole genome shotgun (WGS) entry which is preliminary data.</text>
</comment>
<dbReference type="InterPro" id="IPR001962">
    <property type="entry name" value="Asn_synthase"/>
</dbReference>
<dbReference type="InterPro" id="IPR029055">
    <property type="entry name" value="Ntn_hydrolases_N"/>
</dbReference>
<dbReference type="GO" id="GO:0004066">
    <property type="term" value="F:asparagine synthase (glutamine-hydrolyzing) activity"/>
    <property type="evidence" value="ECO:0007669"/>
    <property type="project" value="InterPro"/>
</dbReference>
<reference evidence="3" key="1">
    <citation type="journal article" date="2014" name="Int. J. Syst. Evol. Microbiol.">
        <title>Complete genome sequence of Corynebacterium casei LMG S-19264T (=DSM 44701T), isolated from a smear-ripened cheese.</title>
        <authorList>
            <consortium name="US DOE Joint Genome Institute (JGI-PGF)"/>
            <person name="Walter F."/>
            <person name="Albersmeier A."/>
            <person name="Kalinowski J."/>
            <person name="Ruckert C."/>
        </authorList>
    </citation>
    <scope>NUCLEOTIDE SEQUENCE</scope>
    <source>
        <strain evidence="3">CGMCC 4.7201</strain>
    </source>
</reference>